<evidence type="ECO:0000256" key="6">
    <source>
        <dbReference type="PROSITE-ProRule" id="PRU01373"/>
    </source>
</evidence>
<evidence type="ECO:0000313" key="10">
    <source>
        <dbReference type="Proteomes" id="UP000176186"/>
    </source>
</evidence>
<dbReference type="CDD" id="cd16913">
    <property type="entry name" value="YkuD_like"/>
    <property type="match status" value="1"/>
</dbReference>
<dbReference type="GO" id="GO:0005576">
    <property type="term" value="C:extracellular region"/>
    <property type="evidence" value="ECO:0007669"/>
    <property type="project" value="TreeGrafter"/>
</dbReference>
<feature type="domain" description="L,D-TPase catalytic" evidence="8">
    <location>
        <begin position="332"/>
        <end position="459"/>
    </location>
</feature>
<dbReference type="UniPathway" id="UPA00219"/>
<name>A0A1F6BDV9_9BACT</name>
<dbReference type="GO" id="GO:0016740">
    <property type="term" value="F:transferase activity"/>
    <property type="evidence" value="ECO:0007669"/>
    <property type="project" value="UniProtKB-KW"/>
</dbReference>
<keyword evidence="7" id="KW-0812">Transmembrane</keyword>
<sequence length="460" mass="51471">MHHKTKQLFSYIRHLSRRRRNRVLAVFILINLILAFLIYSNLVAYPNTYIGTTDVSGKTASQVRDILTHATETVPQVQVQNRTYHYRYEQLGVVVDADRGIDELFTPNRKFFPLNLISFLTSLTAKRIVEPPLVFTQQFDEFVEENVFDFGQTPDSVSVDPATKSLVVEENSQVYRFDRESLKQLLLAHFGKYKNPIYPMLAKVTNETITQIASNNQKLAAVFGSPLMVYMDLGGTTHAVELKEEDIREATTVTLNPDNIHVTISINPDALNQVIIRRVHASGFPIRNTIVTQNVRDDFAKAIALRFDGANVSAVATTLDAGPNTNGSLADKYIEVDISQAKMYLFKSGKLYKSYKVSTGSDYPTPTGRFEILNKVGLGFSNIYQDWLPWWMGFSYSEKLNAYFGIHEQPYILTSDGKRVSASAAAIGTPSTGGCVALAPGAAREVYVFADIGTPVYIYN</sequence>
<evidence type="ECO:0000313" key="9">
    <source>
        <dbReference type="EMBL" id="OGG35139.1"/>
    </source>
</evidence>
<evidence type="ECO:0000256" key="4">
    <source>
        <dbReference type="ARBA" id="ARBA00022984"/>
    </source>
</evidence>
<keyword evidence="2" id="KW-0808">Transferase</keyword>
<comment type="pathway">
    <text evidence="1 6">Cell wall biogenesis; peptidoglycan biosynthesis.</text>
</comment>
<dbReference type="InterPro" id="IPR005490">
    <property type="entry name" value="LD_TPept_cat_dom"/>
</dbReference>
<dbReference type="GO" id="GO:0008360">
    <property type="term" value="P:regulation of cell shape"/>
    <property type="evidence" value="ECO:0007669"/>
    <property type="project" value="UniProtKB-UniRule"/>
</dbReference>
<dbReference type="GO" id="GO:0071972">
    <property type="term" value="F:peptidoglycan L,D-transpeptidase activity"/>
    <property type="evidence" value="ECO:0007669"/>
    <property type="project" value="TreeGrafter"/>
</dbReference>
<dbReference type="SUPFAM" id="SSF141523">
    <property type="entry name" value="L,D-transpeptidase catalytic domain-like"/>
    <property type="match status" value="1"/>
</dbReference>
<gene>
    <name evidence="9" type="ORF">A2363_01415</name>
</gene>
<dbReference type="GO" id="GO:0071555">
    <property type="term" value="P:cell wall organization"/>
    <property type="evidence" value="ECO:0007669"/>
    <property type="project" value="UniProtKB-UniRule"/>
</dbReference>
<evidence type="ECO:0000256" key="1">
    <source>
        <dbReference type="ARBA" id="ARBA00004752"/>
    </source>
</evidence>
<evidence type="ECO:0000256" key="5">
    <source>
        <dbReference type="ARBA" id="ARBA00023316"/>
    </source>
</evidence>
<evidence type="ECO:0000256" key="2">
    <source>
        <dbReference type="ARBA" id="ARBA00022679"/>
    </source>
</evidence>
<keyword evidence="3 6" id="KW-0133">Cell shape</keyword>
<keyword evidence="5 6" id="KW-0961">Cell wall biogenesis/degradation</keyword>
<evidence type="ECO:0000256" key="3">
    <source>
        <dbReference type="ARBA" id="ARBA00022960"/>
    </source>
</evidence>
<dbReference type="STRING" id="1798401.A2363_01415"/>
<dbReference type="AlphaFoldDB" id="A0A1F6BDV9"/>
<feature type="active site" description="Nucleophile" evidence="6">
    <location>
        <position position="435"/>
    </location>
</feature>
<evidence type="ECO:0000259" key="8">
    <source>
        <dbReference type="PROSITE" id="PS52029"/>
    </source>
</evidence>
<dbReference type="GO" id="GO:0018104">
    <property type="term" value="P:peptidoglycan-protein cross-linking"/>
    <property type="evidence" value="ECO:0007669"/>
    <property type="project" value="TreeGrafter"/>
</dbReference>
<dbReference type="PROSITE" id="PS52029">
    <property type="entry name" value="LD_TPASE"/>
    <property type="match status" value="1"/>
</dbReference>
<dbReference type="EMBL" id="MFKE01000018">
    <property type="protein sequence ID" value="OGG35139.1"/>
    <property type="molecule type" value="Genomic_DNA"/>
</dbReference>
<keyword evidence="4 6" id="KW-0573">Peptidoglycan synthesis</keyword>
<dbReference type="PANTHER" id="PTHR30582:SF2">
    <property type="entry name" value="L,D-TRANSPEPTIDASE YCIB-RELATED"/>
    <property type="match status" value="1"/>
</dbReference>
<evidence type="ECO:0000256" key="7">
    <source>
        <dbReference type="SAM" id="Phobius"/>
    </source>
</evidence>
<dbReference type="Proteomes" id="UP000176186">
    <property type="component" value="Unassembled WGS sequence"/>
</dbReference>
<dbReference type="PANTHER" id="PTHR30582">
    <property type="entry name" value="L,D-TRANSPEPTIDASE"/>
    <property type="match status" value="1"/>
</dbReference>
<feature type="active site" description="Proton donor/acceptor" evidence="6">
    <location>
        <position position="407"/>
    </location>
</feature>
<accession>A0A1F6BDV9</accession>
<keyword evidence="7" id="KW-0472">Membrane</keyword>
<protein>
    <recommendedName>
        <fullName evidence="8">L,D-TPase catalytic domain-containing protein</fullName>
    </recommendedName>
</protein>
<comment type="caution">
    <text evidence="9">The sequence shown here is derived from an EMBL/GenBank/DDBJ whole genome shotgun (WGS) entry which is preliminary data.</text>
</comment>
<reference evidence="9 10" key="1">
    <citation type="journal article" date="2016" name="Nat. Commun.">
        <title>Thousands of microbial genomes shed light on interconnected biogeochemical processes in an aquifer system.</title>
        <authorList>
            <person name="Anantharaman K."/>
            <person name="Brown C.T."/>
            <person name="Hug L.A."/>
            <person name="Sharon I."/>
            <person name="Castelle C.J."/>
            <person name="Probst A.J."/>
            <person name="Thomas B.C."/>
            <person name="Singh A."/>
            <person name="Wilkins M.J."/>
            <person name="Karaoz U."/>
            <person name="Brodie E.L."/>
            <person name="Williams K.H."/>
            <person name="Hubbard S.S."/>
            <person name="Banfield J.F."/>
        </authorList>
    </citation>
    <scope>NUCLEOTIDE SEQUENCE [LARGE SCALE GENOMIC DNA]</scope>
</reference>
<feature type="transmembrane region" description="Helical" evidence="7">
    <location>
        <begin position="21"/>
        <end position="39"/>
    </location>
</feature>
<proteinExistence type="predicted"/>
<dbReference type="Gene3D" id="2.40.440.10">
    <property type="entry name" value="L,D-transpeptidase catalytic domain-like"/>
    <property type="match status" value="1"/>
</dbReference>
<dbReference type="InterPro" id="IPR038063">
    <property type="entry name" value="Transpep_catalytic_dom"/>
</dbReference>
<organism evidence="9 10">
    <name type="scientific">Candidatus Gottesmanbacteria bacterium RIFOXYB1_FULL_47_11</name>
    <dbReference type="NCBI Taxonomy" id="1798401"/>
    <lineage>
        <taxon>Bacteria</taxon>
        <taxon>Candidatus Gottesmaniibacteriota</taxon>
    </lineage>
</organism>
<dbReference type="Pfam" id="PF03734">
    <property type="entry name" value="YkuD"/>
    <property type="match status" value="1"/>
</dbReference>
<dbReference type="InterPro" id="IPR050979">
    <property type="entry name" value="LD-transpeptidase"/>
</dbReference>
<keyword evidence="7" id="KW-1133">Transmembrane helix</keyword>